<feature type="compositionally biased region" description="Low complexity" evidence="1">
    <location>
        <begin position="512"/>
        <end position="523"/>
    </location>
</feature>
<name>A0A197JZA0_9FUNG</name>
<feature type="compositionally biased region" description="Low complexity" evidence="1">
    <location>
        <begin position="295"/>
        <end position="311"/>
    </location>
</feature>
<keyword evidence="4" id="KW-1185">Reference proteome</keyword>
<feature type="compositionally biased region" description="Basic and acidic residues" evidence="1">
    <location>
        <begin position="465"/>
        <end position="475"/>
    </location>
</feature>
<dbReference type="OrthoDB" id="2425568at2759"/>
<feature type="compositionally biased region" description="Low complexity" evidence="1">
    <location>
        <begin position="407"/>
        <end position="420"/>
    </location>
</feature>
<evidence type="ECO:0000256" key="1">
    <source>
        <dbReference type="SAM" id="MobiDB-lite"/>
    </source>
</evidence>
<gene>
    <name evidence="3" type="ORF">K457DRAFT_136946</name>
</gene>
<dbReference type="AlphaFoldDB" id="A0A197JZA0"/>
<feature type="compositionally biased region" description="Pro residues" evidence="1">
    <location>
        <begin position="450"/>
        <end position="462"/>
    </location>
</feature>
<keyword evidence="2" id="KW-0812">Transmembrane</keyword>
<feature type="region of interest" description="Disordered" evidence="1">
    <location>
        <begin position="284"/>
        <end position="334"/>
    </location>
</feature>
<keyword evidence="2" id="KW-0472">Membrane</keyword>
<keyword evidence="2" id="KW-1133">Transmembrane helix</keyword>
<feature type="region of interest" description="Disordered" evidence="1">
    <location>
        <begin position="125"/>
        <end position="174"/>
    </location>
</feature>
<feature type="compositionally biased region" description="Low complexity" evidence="1">
    <location>
        <begin position="44"/>
        <end position="58"/>
    </location>
</feature>
<feature type="compositionally biased region" description="Low complexity" evidence="1">
    <location>
        <begin position="138"/>
        <end position="154"/>
    </location>
</feature>
<reference evidence="3 4" key="1">
    <citation type="submission" date="2016-05" db="EMBL/GenBank/DDBJ databases">
        <title>Genome sequencing reveals origins of a unique bacterial endosymbiosis in the earliest lineages of terrestrial Fungi.</title>
        <authorList>
            <consortium name="DOE Joint Genome Institute"/>
            <person name="Uehling J."/>
            <person name="Gryganskyi A."/>
            <person name="Hameed K."/>
            <person name="Tschaplinski T."/>
            <person name="Misztal P."/>
            <person name="Wu S."/>
            <person name="Desiro A."/>
            <person name="Vande Pol N."/>
            <person name="Du Z.-Y."/>
            <person name="Zienkiewicz A."/>
            <person name="Zienkiewicz K."/>
            <person name="Morin E."/>
            <person name="Tisserant E."/>
            <person name="Splivallo R."/>
            <person name="Hainaut M."/>
            <person name="Henrissat B."/>
            <person name="Ohm R."/>
            <person name="Kuo A."/>
            <person name="Yan J."/>
            <person name="Lipzen A."/>
            <person name="Nolan M."/>
            <person name="Labutti K."/>
            <person name="Barry K."/>
            <person name="Goldstein A."/>
            <person name="Labbe J."/>
            <person name="Schadt C."/>
            <person name="Tuskan G."/>
            <person name="Grigoriev I."/>
            <person name="Martin F."/>
            <person name="Vilgalys R."/>
            <person name="Bonito G."/>
        </authorList>
    </citation>
    <scope>NUCLEOTIDE SEQUENCE [LARGE SCALE GENOMIC DNA]</scope>
    <source>
        <strain evidence="3 4">AG-77</strain>
    </source>
</reference>
<feature type="region of interest" description="Disordered" evidence="1">
    <location>
        <begin position="354"/>
        <end position="536"/>
    </location>
</feature>
<accession>A0A197JZA0</accession>
<feature type="compositionally biased region" description="Pro residues" evidence="1">
    <location>
        <begin position="357"/>
        <end position="371"/>
    </location>
</feature>
<protein>
    <submittedName>
        <fullName evidence="3">Uncharacterized protein</fullName>
    </submittedName>
</protein>
<proteinExistence type="predicted"/>
<evidence type="ECO:0000313" key="4">
    <source>
        <dbReference type="Proteomes" id="UP000078512"/>
    </source>
</evidence>
<feature type="transmembrane region" description="Helical" evidence="2">
    <location>
        <begin position="95"/>
        <end position="118"/>
    </location>
</feature>
<evidence type="ECO:0000313" key="3">
    <source>
        <dbReference type="EMBL" id="OAQ30672.1"/>
    </source>
</evidence>
<evidence type="ECO:0000256" key="2">
    <source>
        <dbReference type="SAM" id="Phobius"/>
    </source>
</evidence>
<feature type="compositionally biased region" description="Polar residues" evidence="1">
    <location>
        <begin position="524"/>
        <end position="536"/>
    </location>
</feature>
<organism evidence="3 4">
    <name type="scientific">Linnemannia elongata AG-77</name>
    <dbReference type="NCBI Taxonomy" id="1314771"/>
    <lineage>
        <taxon>Eukaryota</taxon>
        <taxon>Fungi</taxon>
        <taxon>Fungi incertae sedis</taxon>
        <taxon>Mucoromycota</taxon>
        <taxon>Mortierellomycotina</taxon>
        <taxon>Mortierellomycetes</taxon>
        <taxon>Mortierellales</taxon>
        <taxon>Mortierellaceae</taxon>
        <taxon>Linnemannia</taxon>
    </lineage>
</organism>
<feature type="region of interest" description="Disordered" evidence="1">
    <location>
        <begin position="31"/>
        <end position="67"/>
    </location>
</feature>
<sequence length="572" mass="61612">MDWDDCDHVTDEDRDSEDRHVRWRYWRCRDGRGGGWGASDPKPTTTTLGYTQPTATATVPSSDSTTYASQTAPFAGYSQTDVGDQAEGTKSSSTALIAGIASGIAVLIILGLVLWCFLRRRQSRGSLSPTKEGARSMEQQQQPTYPESQQIYPGQGPGQGPGQEQIRDNSRVIPFPPPAVARHAVNKSISSISSASLPIQLPTFPSPTPRDRKPSTLHRLNASTSSAPYMESNPIPPQPPLPDNFSGYASQPTEVAVPPNDFYIDMLGFGTEKVLVNSNMTSPYPSAMARPHPPQQQHTATLASSSSAHPTFPIPPPVPTRSRSSSIASLKKHSESARVTGACLKLSRDARQMVQQFPPPPPPPQIPPPAIPDEVLGQSPYIRSPRSRSATTSFEGKEPLSQYWVASPSNSRPSSYVSNSGRKDGSPAKGKRSASRSASLSRKVTDPAQGPSPEPRPLPSNSPQPHERGARDKRSLRSHRRSQSNIYGGGSTASMDALDRSLNMSPVQFRAPSSPSLPRPILRNNSYGGHSSDSSQDLEGIISGALAITAAKKQADGTSLSVPIYQDKRLYI</sequence>
<dbReference type="CDD" id="cd12087">
    <property type="entry name" value="TM_EGFR-like"/>
    <property type="match status" value="1"/>
</dbReference>
<dbReference type="EMBL" id="KV442034">
    <property type="protein sequence ID" value="OAQ30672.1"/>
    <property type="molecule type" value="Genomic_DNA"/>
</dbReference>
<dbReference type="Proteomes" id="UP000078512">
    <property type="component" value="Unassembled WGS sequence"/>
</dbReference>